<keyword evidence="1" id="KW-0472">Membrane</keyword>
<reference evidence="2 3" key="1">
    <citation type="submission" date="2019-10" db="EMBL/GenBank/DDBJ databases">
        <title>Roseburia spp. ameliorate alcoholic fatty liver via restoration of gut barrier function.</title>
        <authorList>
            <person name="Seo B."/>
            <person name="Ko G."/>
        </authorList>
    </citation>
    <scope>NUCLEOTIDE SEQUENCE [LARGE SCALE GENOMIC DNA]</scope>
    <source>
        <strain evidence="2 3">SNUG30017</strain>
    </source>
</reference>
<sequence>MNKSKYITYTTMLLTAFIILEMELFTFMYIKGQDEKEYKFEYGTVMDVRGTLGMKFLIKTESGKRIFVYSNKTLLVGDKVIVKEYKEKYYLSSEKEKSSYNTENKISDTEDKPLFYNITVKYHNGNIKEYRHCQVKKSKKYTQICVFNPYNIDPESYTPFDDSVLWLDNEECEIEMEASEE</sequence>
<dbReference type="AlphaFoldDB" id="A0A6L6XL67"/>
<gene>
    <name evidence="2" type="ORF">GCK47_17880</name>
</gene>
<dbReference type="EMBL" id="WGGT01000042">
    <property type="protein sequence ID" value="MVQ47493.1"/>
    <property type="molecule type" value="Genomic_DNA"/>
</dbReference>
<evidence type="ECO:0000313" key="2">
    <source>
        <dbReference type="EMBL" id="MVQ47493.1"/>
    </source>
</evidence>
<feature type="transmembrane region" description="Helical" evidence="1">
    <location>
        <begin position="6"/>
        <end position="30"/>
    </location>
</feature>
<evidence type="ECO:0000313" key="3">
    <source>
        <dbReference type="Proteomes" id="UP000479531"/>
    </source>
</evidence>
<keyword evidence="1" id="KW-0812">Transmembrane</keyword>
<name>A0A6L6XL67_9FIRM</name>
<dbReference type="RefSeq" id="WP_157351164.1">
    <property type="nucleotide sequence ID" value="NZ_WGGT01000042.1"/>
</dbReference>
<accession>A0A6L6XL67</accession>
<comment type="caution">
    <text evidence="2">The sequence shown here is derived from an EMBL/GenBank/DDBJ whole genome shotgun (WGS) entry which is preliminary data.</text>
</comment>
<organism evidence="2 3">
    <name type="scientific">Roseburia intestinalis</name>
    <dbReference type="NCBI Taxonomy" id="166486"/>
    <lineage>
        <taxon>Bacteria</taxon>
        <taxon>Bacillati</taxon>
        <taxon>Bacillota</taxon>
        <taxon>Clostridia</taxon>
        <taxon>Lachnospirales</taxon>
        <taxon>Lachnospiraceae</taxon>
        <taxon>Roseburia</taxon>
    </lineage>
</organism>
<protein>
    <submittedName>
        <fullName evidence="2">Uncharacterized protein</fullName>
    </submittedName>
</protein>
<keyword evidence="1" id="KW-1133">Transmembrane helix</keyword>
<evidence type="ECO:0000256" key="1">
    <source>
        <dbReference type="SAM" id="Phobius"/>
    </source>
</evidence>
<dbReference type="Proteomes" id="UP000479531">
    <property type="component" value="Unassembled WGS sequence"/>
</dbReference>
<proteinExistence type="predicted"/>